<evidence type="ECO:0000256" key="8">
    <source>
        <dbReference type="SAM" id="SignalP"/>
    </source>
</evidence>
<dbReference type="OMA" id="IVETPCT"/>
<reference evidence="11 12" key="1">
    <citation type="journal article" date="2014" name="Nat. Genet.">
        <title>Whole-genome sequence of a flatfish provides insights into ZW sex chromosome evolution and adaptation to a benthic lifestyle.</title>
        <authorList>
            <person name="Chen S."/>
            <person name="Zhang G."/>
            <person name="Shao C."/>
            <person name="Huang Q."/>
            <person name="Liu G."/>
            <person name="Zhang P."/>
            <person name="Song W."/>
            <person name="An N."/>
            <person name="Chalopin D."/>
            <person name="Volff J.N."/>
            <person name="Hong Y."/>
            <person name="Li Q."/>
            <person name="Sha Z."/>
            <person name="Zhou H."/>
            <person name="Xie M."/>
            <person name="Yu Q."/>
            <person name="Liu Y."/>
            <person name="Xiang H."/>
            <person name="Wang N."/>
            <person name="Wu K."/>
            <person name="Yang C."/>
            <person name="Zhou Q."/>
            <person name="Liao X."/>
            <person name="Yang L."/>
            <person name="Hu Q."/>
            <person name="Zhang J."/>
            <person name="Meng L."/>
            <person name="Jin L."/>
            <person name="Tian Y."/>
            <person name="Lian J."/>
            <person name="Yang J."/>
            <person name="Miao G."/>
            <person name="Liu S."/>
            <person name="Liang Z."/>
            <person name="Yan F."/>
            <person name="Li Y."/>
            <person name="Sun B."/>
            <person name="Zhang H."/>
            <person name="Zhang J."/>
            <person name="Zhu Y."/>
            <person name="Du M."/>
            <person name="Zhao Y."/>
            <person name="Schartl M."/>
            <person name="Tang Q."/>
            <person name="Wang J."/>
        </authorList>
    </citation>
    <scope>NUCLEOTIDE SEQUENCE</scope>
</reference>
<keyword evidence="1" id="KW-0053">Apoptosis</keyword>
<keyword evidence="7" id="KW-0812">Transmembrane</keyword>
<evidence type="ECO:0000256" key="5">
    <source>
        <dbReference type="ARBA" id="ARBA00023180"/>
    </source>
</evidence>
<feature type="domain" description="Death" evidence="9">
    <location>
        <begin position="297"/>
        <end position="376"/>
    </location>
</feature>
<dbReference type="STRING" id="244447.ENSCSEP00000031239"/>
<dbReference type="GO" id="GO:0006954">
    <property type="term" value="P:inflammatory response"/>
    <property type="evidence" value="ECO:0007669"/>
    <property type="project" value="TreeGrafter"/>
</dbReference>
<organism evidence="11 12">
    <name type="scientific">Cynoglossus semilaevis</name>
    <name type="common">Tongue sole</name>
    <dbReference type="NCBI Taxonomy" id="244447"/>
    <lineage>
        <taxon>Eukaryota</taxon>
        <taxon>Metazoa</taxon>
        <taxon>Chordata</taxon>
        <taxon>Craniata</taxon>
        <taxon>Vertebrata</taxon>
        <taxon>Euteleostomi</taxon>
        <taxon>Actinopterygii</taxon>
        <taxon>Neopterygii</taxon>
        <taxon>Teleostei</taxon>
        <taxon>Neoteleostei</taxon>
        <taxon>Acanthomorphata</taxon>
        <taxon>Carangaria</taxon>
        <taxon>Pleuronectiformes</taxon>
        <taxon>Pleuronectoidei</taxon>
        <taxon>Cynoglossidae</taxon>
        <taxon>Cynoglossinae</taxon>
        <taxon>Cynoglossus</taxon>
    </lineage>
</organism>
<dbReference type="GO" id="GO:0006915">
    <property type="term" value="P:apoptotic process"/>
    <property type="evidence" value="ECO:0007669"/>
    <property type="project" value="UniProtKB-KW"/>
</dbReference>
<feature type="disulfide bond" evidence="6">
    <location>
        <begin position="142"/>
        <end position="160"/>
    </location>
</feature>
<dbReference type="PROSITE" id="PS00652">
    <property type="entry name" value="TNFR_NGFR_1"/>
    <property type="match status" value="1"/>
</dbReference>
<keyword evidence="12" id="KW-1185">Reference proteome</keyword>
<name>A0A3P8WWS5_CYNSE</name>
<feature type="transmembrane region" description="Helical" evidence="7">
    <location>
        <begin position="245"/>
        <end position="265"/>
    </location>
</feature>
<dbReference type="InterPro" id="IPR000488">
    <property type="entry name" value="Death_dom"/>
</dbReference>
<feature type="disulfide bond" evidence="6">
    <location>
        <begin position="77"/>
        <end position="92"/>
    </location>
</feature>
<reference evidence="11" key="2">
    <citation type="submission" date="2025-08" db="UniProtKB">
        <authorList>
            <consortium name="Ensembl"/>
        </authorList>
    </citation>
    <scope>IDENTIFICATION</scope>
</reference>
<dbReference type="InterPro" id="IPR011029">
    <property type="entry name" value="DEATH-like_dom_sf"/>
</dbReference>
<keyword evidence="7" id="KW-1133">Transmembrane helix</keyword>
<dbReference type="Proteomes" id="UP000265120">
    <property type="component" value="Chromosome 13"/>
</dbReference>
<feature type="repeat" description="TNFR-Cys" evidence="6">
    <location>
        <begin position="119"/>
        <end position="160"/>
    </location>
</feature>
<sequence>MRFEVACVSLRDAALLMTPLVLQCLFVPVLGQGSEEHTCPPEDYSPKAGVCCNKCHPGFKLVETCNATGQRSNCVPCPQRQFMDKKNFFRYCRTCRRCKEIKKEYEISACTAESNTVCQCKDGYYRYNIDAETYECRKCSQCPSDEEEKHICTPLNNTVCECKKSFYRVNKKCQPSGDPDKVFLVNLIAGIGVLSLVLLVVVVLITYLVTKRFTQNKQLTTPSQPVDTSPETSMVQRDLQTTTDFFFFSNLFLNLFFSSFFSSVFDQPGRGSVQPRPERLSELIYTVLDLVSVPQVKQLVRLLGVRDTEIEQAEMDYRHCREANYQMLRIWAERGAGPSGAGRGGILLHGPLLEELLEKLRVMALGGVAEQLEDTFGIQ</sequence>
<dbReference type="GO" id="GO:0005031">
    <property type="term" value="F:tumor necrosis factor receptor activity"/>
    <property type="evidence" value="ECO:0007669"/>
    <property type="project" value="TreeGrafter"/>
</dbReference>
<evidence type="ECO:0000313" key="11">
    <source>
        <dbReference type="Ensembl" id="ENSCSEP00000031239.1"/>
    </source>
</evidence>
<accession>A0A3P8WWS5</accession>
<dbReference type="InterPro" id="IPR001368">
    <property type="entry name" value="TNFR/NGFR_Cys_rich_reg"/>
</dbReference>
<dbReference type="Pfam" id="PF00531">
    <property type="entry name" value="Death"/>
    <property type="match status" value="1"/>
</dbReference>
<dbReference type="GO" id="GO:0045121">
    <property type="term" value="C:membrane raft"/>
    <property type="evidence" value="ECO:0007669"/>
    <property type="project" value="TreeGrafter"/>
</dbReference>
<keyword evidence="7" id="KW-0472">Membrane</keyword>
<dbReference type="Pfam" id="PF00020">
    <property type="entry name" value="TNFR_c6"/>
    <property type="match status" value="2"/>
</dbReference>
<dbReference type="GeneTree" id="ENSGT00940000159540"/>
<dbReference type="SUPFAM" id="SSF47986">
    <property type="entry name" value="DEATH domain"/>
    <property type="match status" value="1"/>
</dbReference>
<dbReference type="GO" id="GO:0043120">
    <property type="term" value="F:tumor necrosis factor binding"/>
    <property type="evidence" value="ECO:0007669"/>
    <property type="project" value="TreeGrafter"/>
</dbReference>
<evidence type="ECO:0000313" key="12">
    <source>
        <dbReference type="Proteomes" id="UP000265120"/>
    </source>
</evidence>
<dbReference type="PROSITE" id="PS50017">
    <property type="entry name" value="DEATH_DOMAIN"/>
    <property type="match status" value="1"/>
</dbReference>
<dbReference type="SMART" id="SM00208">
    <property type="entry name" value="TNFR"/>
    <property type="match status" value="3"/>
</dbReference>
<keyword evidence="2 8" id="KW-0732">Signal</keyword>
<evidence type="ECO:0000256" key="2">
    <source>
        <dbReference type="ARBA" id="ARBA00022729"/>
    </source>
</evidence>
<feature type="chain" id="PRO_5017967338" evidence="8">
    <location>
        <begin position="32"/>
        <end position="379"/>
    </location>
</feature>
<dbReference type="SMART" id="SM00005">
    <property type="entry name" value="DEATH"/>
    <property type="match status" value="1"/>
</dbReference>
<evidence type="ECO:0000256" key="1">
    <source>
        <dbReference type="ARBA" id="ARBA00022703"/>
    </source>
</evidence>
<feature type="domain" description="TNFR-Cys" evidence="10">
    <location>
        <begin position="76"/>
        <end position="118"/>
    </location>
</feature>
<comment type="caution">
    <text evidence="6">Lacks conserved residue(s) required for the propagation of feature annotation.</text>
</comment>
<dbReference type="PANTHER" id="PTHR46861:SF1">
    <property type="entry name" value="TUMOR NECROSIS FACTOR RECEPTOR SUPERFAMILY MEMBER 1A"/>
    <property type="match status" value="1"/>
</dbReference>
<evidence type="ECO:0000259" key="10">
    <source>
        <dbReference type="PROSITE" id="PS50050"/>
    </source>
</evidence>
<keyword evidence="4 6" id="KW-1015">Disulfide bond</keyword>
<proteinExistence type="predicted"/>
<keyword evidence="5" id="KW-0325">Glycoprotein</keyword>
<feature type="domain" description="TNFR-Cys" evidence="10">
    <location>
        <begin position="119"/>
        <end position="160"/>
    </location>
</feature>
<evidence type="ECO:0000256" key="6">
    <source>
        <dbReference type="PROSITE-ProRule" id="PRU00206"/>
    </source>
</evidence>
<dbReference type="Ensembl" id="ENSCSET00000031646.1">
    <property type="protein sequence ID" value="ENSCSEP00000031239.1"/>
    <property type="gene ID" value="ENSCSEG00000019994.1"/>
</dbReference>
<dbReference type="PANTHER" id="PTHR46861">
    <property type="entry name" value="TUMOR NECROSIS FACTOR RECEPTOR SUPERFAMILY MEMBER 1A"/>
    <property type="match status" value="1"/>
</dbReference>
<dbReference type="InParanoid" id="A0A3P8WWS5"/>
<feature type="signal peptide" evidence="8">
    <location>
        <begin position="1"/>
        <end position="31"/>
    </location>
</feature>
<reference evidence="11" key="3">
    <citation type="submission" date="2025-09" db="UniProtKB">
        <authorList>
            <consortium name="Ensembl"/>
        </authorList>
    </citation>
    <scope>IDENTIFICATION</scope>
</reference>
<protein>
    <submittedName>
        <fullName evidence="11">Tumor necrosis factor receptor superfamily, member 1a</fullName>
    </submittedName>
</protein>
<dbReference type="Gene3D" id="1.10.533.10">
    <property type="entry name" value="Death Domain, Fas"/>
    <property type="match status" value="1"/>
</dbReference>
<feature type="disulfide bond" evidence="6">
    <location>
        <begin position="139"/>
        <end position="152"/>
    </location>
</feature>
<dbReference type="InterPro" id="IPR052493">
    <property type="entry name" value="TNFRSF1A"/>
</dbReference>
<evidence type="ECO:0000256" key="7">
    <source>
        <dbReference type="SAM" id="Phobius"/>
    </source>
</evidence>
<feature type="transmembrane region" description="Helical" evidence="7">
    <location>
        <begin position="183"/>
        <end position="209"/>
    </location>
</feature>
<evidence type="ECO:0000256" key="4">
    <source>
        <dbReference type="ARBA" id="ARBA00023157"/>
    </source>
</evidence>
<evidence type="ECO:0000256" key="3">
    <source>
        <dbReference type="ARBA" id="ARBA00022737"/>
    </source>
</evidence>
<dbReference type="PROSITE" id="PS50050">
    <property type="entry name" value="TNFR_NGFR_2"/>
    <property type="match status" value="2"/>
</dbReference>
<evidence type="ECO:0000259" key="9">
    <source>
        <dbReference type="PROSITE" id="PS50017"/>
    </source>
</evidence>
<dbReference type="GO" id="GO:0043235">
    <property type="term" value="C:receptor complex"/>
    <property type="evidence" value="ECO:0007669"/>
    <property type="project" value="TreeGrafter"/>
</dbReference>
<dbReference type="AlphaFoldDB" id="A0A3P8WWS5"/>
<feature type="repeat" description="TNFR-Cys" evidence="6">
    <location>
        <begin position="76"/>
        <end position="118"/>
    </location>
</feature>
<dbReference type="SUPFAM" id="SSF57586">
    <property type="entry name" value="TNF receptor-like"/>
    <property type="match status" value="3"/>
</dbReference>
<keyword evidence="3" id="KW-0677">Repeat</keyword>
<dbReference type="Gene3D" id="2.10.50.10">
    <property type="entry name" value="Tumor Necrosis Factor Receptor, subunit A, domain 2"/>
    <property type="match status" value="3"/>
</dbReference>